<dbReference type="Proteomes" id="UP000696485">
    <property type="component" value="Unassembled WGS sequence"/>
</dbReference>
<comment type="function">
    <text evidence="3">Regulates mitochondrial small subunit maturation by controlling 15S rRNA 5'-end processing. Localizes to the 5' precursor of the 15S rRNA in a position that is subsequently occupied by mS47 in the mature yeast mtSSU. Uses structure and sequence-specific RNA recognition, binding to a single-stranded region of the precursor and specifically recognizing bases -6 to -1. The exchange of Ccm1 for mS47 is coupled to the irreversible removal of precursor rRNA that is accompanied by conformational changes of the mitoribosomal proteins uS5m and mS26. These conformational changes signal completion of 5'-end rRNA processing through protection of the mature 5'-end of the 15S rRNA and stabilization of mS47. The removal of the 5' precursor together with the dissociation of Ccm1 may be catalyzed by the 5'-3' exoribonuclease Pet127. Involved in the specific removal of group I introns in mitochondrial encoded transcripts.</text>
</comment>
<feature type="repeat" description="PPR" evidence="5">
    <location>
        <begin position="818"/>
        <end position="852"/>
    </location>
</feature>
<feature type="region of interest" description="Disordered" evidence="6">
    <location>
        <begin position="1204"/>
        <end position="1225"/>
    </location>
</feature>
<comment type="similarity">
    <text evidence="1">Belongs to the CCM1 family.</text>
</comment>
<name>A0A9P5VPI0_9FUNG</name>
<feature type="compositionally biased region" description="Basic and acidic residues" evidence="6">
    <location>
        <begin position="1172"/>
        <end position="1184"/>
    </location>
</feature>
<evidence type="ECO:0000256" key="5">
    <source>
        <dbReference type="PROSITE-ProRule" id="PRU00708"/>
    </source>
</evidence>
<evidence type="ECO:0000256" key="1">
    <source>
        <dbReference type="ARBA" id="ARBA00006192"/>
    </source>
</evidence>
<feature type="compositionally biased region" description="Acidic residues" evidence="6">
    <location>
        <begin position="1126"/>
        <end position="1139"/>
    </location>
</feature>
<dbReference type="PANTHER" id="PTHR47447:SF23">
    <property type="entry name" value="PENTACOTRIPEPTIDE-REPEAT REGION OF PRORP DOMAIN-CONTAINING PROTEIN"/>
    <property type="match status" value="1"/>
</dbReference>
<evidence type="ECO:0000256" key="6">
    <source>
        <dbReference type="SAM" id="MobiDB-lite"/>
    </source>
</evidence>
<dbReference type="Pfam" id="PF13041">
    <property type="entry name" value="PPR_2"/>
    <property type="match status" value="1"/>
</dbReference>
<dbReference type="InterPro" id="IPR011990">
    <property type="entry name" value="TPR-like_helical_dom_sf"/>
</dbReference>
<reference evidence="7" key="1">
    <citation type="journal article" date="2020" name="Fungal Divers.">
        <title>Resolving the Mortierellaceae phylogeny through synthesis of multi-gene phylogenetics and phylogenomics.</title>
        <authorList>
            <person name="Vandepol N."/>
            <person name="Liber J."/>
            <person name="Desiro A."/>
            <person name="Na H."/>
            <person name="Kennedy M."/>
            <person name="Barry K."/>
            <person name="Grigoriev I.V."/>
            <person name="Miller A.N."/>
            <person name="O'Donnell K."/>
            <person name="Stajich J.E."/>
            <person name="Bonito G."/>
        </authorList>
    </citation>
    <scope>NUCLEOTIDE SEQUENCE</scope>
    <source>
        <strain evidence="7">NVP1</strain>
    </source>
</reference>
<feature type="repeat" description="PPR" evidence="5">
    <location>
        <begin position="970"/>
        <end position="1004"/>
    </location>
</feature>
<evidence type="ECO:0000256" key="2">
    <source>
        <dbReference type="ARBA" id="ARBA00022737"/>
    </source>
</evidence>
<dbReference type="PANTHER" id="PTHR47447">
    <property type="entry name" value="OS03G0856100 PROTEIN"/>
    <property type="match status" value="1"/>
</dbReference>
<dbReference type="NCBIfam" id="TIGR00756">
    <property type="entry name" value="PPR"/>
    <property type="match status" value="2"/>
</dbReference>
<dbReference type="InterPro" id="IPR002885">
    <property type="entry name" value="PPR_rpt"/>
</dbReference>
<sequence>MTTISTGSKTITMKAILYYLQDLRLVEYCCRLALAQEAAPTGVAVVEIMQELNGSVLSSIGSIKSSPKAPFRTTFQLDQDPLVDQTLNVLASAWKDLEGDLGSYSPSRSGPLSDFSPVHSAFASAALPFTQALLDRKLFPGTTDSRQLVLDFFLSAHEHQKAMQWIWFWDRRDRKDWLAQWGGSDIKHNLTAVFMHSDRPDLILDLFRLAHNTTSDSHQWIRHLLVTLDSLQQHQNVTSSRSLAHILYLSDLDFRAFSAKRDYNLKDSRKRSDIQYLWLESLQDPALSIRSEETVLEQYLWRDMAMAGVLAREMAPEDIFRIVGPDMAASIKSLCLTCPDDMRSVEREGAYTDDLTRFLSRMVTKDNSSTTKEPSAELKKSAPELLNLAIQETMASFRSKTGYHHEDVIRSYRNLLHGVAHQTALRIGHLGLISHVSEAMFRTVNPEHIWSKTLDAANQERTRQLGGPTRMGSDLATIPGVRDFIHNTIRSDLAKMLAKATLFTDARARYRKGQLSDWYMTIADSSILCRHMARALQAYGEVKPRSQAFEQAMWTLLQDKEYDLAAAFHVHVHNLTQDDVPPSTRPVRASDLGKLVSALAGSERDLKHLELAQWIVDQHVARESTMNPMDVPPSSKIIDIHTVTELVGAWARRAEFGRARAVVETMWSYNIEPNMVFYNTLLQALVDLTPVSKRGRRTLGGGKRQGMRELGRDLMVRDLLKSLSSSKYQDKDMFWNRPGPMDEETFEPELSALNQGWNLFHQVVFKASEQSSQGWSEFDRDLDGPQLLKNMILQPSEGSPVNTKSVHQDKEGSQFRPDAYTFAILLGAFARRGEIEAISELFVQMKRLGLEPDLKICSILAAAFAKKGDLKSVERVVQEAKSRNMDLGQHLTNIVLNGLVEMDVPAVKIRQVLDRMRTLASDDDSDKDRRLDRIVDRSMDAFDGPSTSSGLPSSNLNPDLGPEKDSLALDPVTFTTLVKYHTRRNNLQAAQEIFEMMVQAGFVPDHHVYSLLLSTCIRLQDVSSGLTTVRAMRTHSGLFPDAKAWKGLLRCAMEVEQRQMVSFASKGVQAAAFDSRPNASGPVMSVLAELSQVISELSRAQSMSRLPLSLSEAPEARKAATRSGEEEMEEEEQGQEEREEPSLLLSSDLSKEYLRRILTSSWISLPKGGGPGHREEKERLKNMEVKGGTGLLKRLFDHILPEDQQPLQDDDKTGAQASKKLVPTREQEERMAHAIWLVHFVESCGIELGGVWRWATVGSRVQRLTGEEAWQVRRKLTTEKKDLRRLKAKRAP</sequence>
<evidence type="ECO:0000256" key="4">
    <source>
        <dbReference type="ARBA" id="ARBA00044511"/>
    </source>
</evidence>
<protein>
    <recommendedName>
        <fullName evidence="9">Pentatricopeptide repeat-containing protein</fullName>
    </recommendedName>
</protein>
<feature type="region of interest" description="Disordered" evidence="6">
    <location>
        <begin position="939"/>
        <end position="964"/>
    </location>
</feature>
<feature type="compositionally biased region" description="Polar residues" evidence="6">
    <location>
        <begin position="945"/>
        <end position="957"/>
    </location>
</feature>
<evidence type="ECO:0000313" key="8">
    <source>
        <dbReference type="Proteomes" id="UP000696485"/>
    </source>
</evidence>
<comment type="caution">
    <text evidence="7">The sequence shown here is derived from an EMBL/GenBank/DDBJ whole genome shotgun (WGS) entry which is preliminary data.</text>
</comment>
<dbReference type="PROSITE" id="PS51375">
    <property type="entry name" value="PPR"/>
    <property type="match status" value="2"/>
</dbReference>
<evidence type="ECO:0000256" key="3">
    <source>
        <dbReference type="ARBA" id="ARBA00044493"/>
    </source>
</evidence>
<gene>
    <name evidence="7" type="ORF">BG006_011410</name>
</gene>
<accession>A0A9P5VPI0</accession>
<keyword evidence="2" id="KW-0677">Repeat</keyword>
<dbReference type="Pfam" id="PF13812">
    <property type="entry name" value="PPR_3"/>
    <property type="match status" value="2"/>
</dbReference>
<feature type="region of interest" description="Disordered" evidence="6">
    <location>
        <begin position="1165"/>
        <end position="1184"/>
    </location>
</feature>
<comment type="subunit">
    <text evidence="4">Binds to mitochondrial small subunit 15S rRNA.</text>
</comment>
<keyword evidence="8" id="KW-1185">Reference proteome</keyword>
<proteinExistence type="inferred from homology"/>
<dbReference type="EMBL" id="JAAAUY010000098">
    <property type="protein sequence ID" value="KAF9335481.1"/>
    <property type="molecule type" value="Genomic_DNA"/>
</dbReference>
<evidence type="ECO:0008006" key="9">
    <source>
        <dbReference type="Google" id="ProtNLM"/>
    </source>
</evidence>
<dbReference type="Gene3D" id="1.25.40.10">
    <property type="entry name" value="Tetratricopeptide repeat domain"/>
    <property type="match status" value="3"/>
</dbReference>
<evidence type="ECO:0000313" key="7">
    <source>
        <dbReference type="EMBL" id="KAF9335481.1"/>
    </source>
</evidence>
<organism evidence="7 8">
    <name type="scientific">Podila minutissima</name>
    <dbReference type="NCBI Taxonomy" id="64525"/>
    <lineage>
        <taxon>Eukaryota</taxon>
        <taxon>Fungi</taxon>
        <taxon>Fungi incertae sedis</taxon>
        <taxon>Mucoromycota</taxon>
        <taxon>Mortierellomycotina</taxon>
        <taxon>Mortierellomycetes</taxon>
        <taxon>Mortierellales</taxon>
        <taxon>Mortierellaceae</taxon>
        <taxon>Podila</taxon>
    </lineage>
</organism>
<feature type="region of interest" description="Disordered" evidence="6">
    <location>
        <begin position="1105"/>
        <end position="1144"/>
    </location>
</feature>